<dbReference type="AlphaFoldDB" id="A0A0L9TJN6"/>
<dbReference type="Proteomes" id="UP000053144">
    <property type="component" value="Chromosome 1"/>
</dbReference>
<evidence type="ECO:0000313" key="3">
    <source>
        <dbReference type="Proteomes" id="UP000053144"/>
    </source>
</evidence>
<sequence>MLSVRPRPPGHPTSTSTSRPSDLNPSPFDLHYSAIQSHKNSTIRPHRYSANRPQLLGRPWPHMYLTKIWHQTFGPSASTARPSMVSQVLSQNLASTIRPFSLSCSVVHDLTSTYPKFGINHSALRPQPFDRPWPHRYLAKIWHQTFGHSASTARSSMSSQVLSQNLASTIQSSMASQILSQNLASNIRPFGLNCSVIHDLTGASSLVNRQLNRPVNGEFIKNHNHPEPKERVL</sequence>
<name>A0A0L9TJN6_PHAAN</name>
<protein>
    <submittedName>
        <fullName evidence="2">Uncharacterized protein</fullName>
    </submittedName>
</protein>
<gene>
    <name evidence="2" type="ORF">LR48_Vigan01g024000</name>
</gene>
<evidence type="ECO:0000256" key="1">
    <source>
        <dbReference type="SAM" id="MobiDB-lite"/>
    </source>
</evidence>
<feature type="region of interest" description="Disordered" evidence="1">
    <location>
        <begin position="1"/>
        <end position="28"/>
    </location>
</feature>
<feature type="compositionally biased region" description="Polar residues" evidence="1">
    <location>
        <begin position="12"/>
        <end position="24"/>
    </location>
</feature>
<accession>A0A0L9TJN6</accession>
<dbReference type="EMBL" id="CM003371">
    <property type="protein sequence ID" value="KOM30686.1"/>
    <property type="molecule type" value="Genomic_DNA"/>
</dbReference>
<dbReference type="Gramene" id="KOM30686">
    <property type="protein sequence ID" value="KOM30686"/>
    <property type="gene ID" value="LR48_Vigan01g024000"/>
</dbReference>
<feature type="compositionally biased region" description="Pro residues" evidence="1">
    <location>
        <begin position="1"/>
        <end position="11"/>
    </location>
</feature>
<evidence type="ECO:0000313" key="2">
    <source>
        <dbReference type="EMBL" id="KOM30686.1"/>
    </source>
</evidence>
<reference evidence="3" key="1">
    <citation type="journal article" date="2015" name="Proc. Natl. Acad. Sci. U.S.A.">
        <title>Genome sequencing of adzuki bean (Vigna angularis) provides insight into high starch and low fat accumulation and domestication.</title>
        <authorList>
            <person name="Yang K."/>
            <person name="Tian Z."/>
            <person name="Chen C."/>
            <person name="Luo L."/>
            <person name="Zhao B."/>
            <person name="Wang Z."/>
            <person name="Yu L."/>
            <person name="Li Y."/>
            <person name="Sun Y."/>
            <person name="Li W."/>
            <person name="Chen Y."/>
            <person name="Li Y."/>
            <person name="Zhang Y."/>
            <person name="Ai D."/>
            <person name="Zhao J."/>
            <person name="Shang C."/>
            <person name="Ma Y."/>
            <person name="Wu B."/>
            <person name="Wang M."/>
            <person name="Gao L."/>
            <person name="Sun D."/>
            <person name="Zhang P."/>
            <person name="Guo F."/>
            <person name="Wang W."/>
            <person name="Li Y."/>
            <person name="Wang J."/>
            <person name="Varshney R.K."/>
            <person name="Wang J."/>
            <person name="Ling H.Q."/>
            <person name="Wan P."/>
        </authorList>
    </citation>
    <scope>NUCLEOTIDE SEQUENCE</scope>
    <source>
        <strain evidence="3">cv. Jingnong 6</strain>
    </source>
</reference>
<organism evidence="2 3">
    <name type="scientific">Phaseolus angularis</name>
    <name type="common">Azuki bean</name>
    <name type="synonym">Vigna angularis</name>
    <dbReference type="NCBI Taxonomy" id="3914"/>
    <lineage>
        <taxon>Eukaryota</taxon>
        <taxon>Viridiplantae</taxon>
        <taxon>Streptophyta</taxon>
        <taxon>Embryophyta</taxon>
        <taxon>Tracheophyta</taxon>
        <taxon>Spermatophyta</taxon>
        <taxon>Magnoliopsida</taxon>
        <taxon>eudicotyledons</taxon>
        <taxon>Gunneridae</taxon>
        <taxon>Pentapetalae</taxon>
        <taxon>rosids</taxon>
        <taxon>fabids</taxon>
        <taxon>Fabales</taxon>
        <taxon>Fabaceae</taxon>
        <taxon>Papilionoideae</taxon>
        <taxon>50 kb inversion clade</taxon>
        <taxon>NPAAA clade</taxon>
        <taxon>indigoferoid/millettioid clade</taxon>
        <taxon>Phaseoleae</taxon>
        <taxon>Vigna</taxon>
    </lineage>
</organism>
<proteinExistence type="predicted"/>